<protein>
    <recommendedName>
        <fullName evidence="3">DUF4097 domain-containing protein</fullName>
    </recommendedName>
</protein>
<proteinExistence type="predicted"/>
<feature type="domain" description="DUF4097" evidence="3">
    <location>
        <begin position="107"/>
        <end position="329"/>
    </location>
</feature>
<evidence type="ECO:0000256" key="1">
    <source>
        <dbReference type="SAM" id="MobiDB-lite"/>
    </source>
</evidence>
<evidence type="ECO:0000256" key="2">
    <source>
        <dbReference type="SAM" id="SignalP"/>
    </source>
</evidence>
<dbReference type="Pfam" id="PF13349">
    <property type="entry name" value="DUF4097"/>
    <property type="match status" value="1"/>
</dbReference>
<evidence type="ECO:0000259" key="3">
    <source>
        <dbReference type="Pfam" id="PF13349"/>
    </source>
</evidence>
<keyword evidence="2" id="KW-0732">Signal</keyword>
<gene>
    <name evidence="4" type="ORF">BC643_2441</name>
</gene>
<comment type="caution">
    <text evidence="4">The sequence shown here is derived from an EMBL/GenBank/DDBJ whole genome shotgun (WGS) entry which is preliminary data.</text>
</comment>
<sequence length="332" mass="34084">MRKPMKRKLYAMIALFTALLSLNGYAKADEATITKTFDLNQPGTLNASSSGGGIVVQSHNEATVVIQAYVRKSGRLLSPSDDDLKEILEDFDLDFSKSGSVITAVVKRKSRMNFWNNVGISLTITVPREMSCNVSSSGGGLKIYGVEGTHEFSSSGGGVELANVSGTTEAKSSGGGVKATNQNGDVRLSSSGGGVSVDGADGRVYARSSGGGVHLKNIHGEAEASSSGGGVTVSGEASAVKAKSSGGSVKVDISGLTKELYLESSGGGVDAVIHGGEKLGMDLDLHSDHVHIELSNFSGKSEKNKVEGTMNGGGIPVHMHASGGNVNVTYGD</sequence>
<organism evidence="4 5">
    <name type="scientific">Mangrovibacterium diazotrophicum</name>
    <dbReference type="NCBI Taxonomy" id="1261403"/>
    <lineage>
        <taxon>Bacteria</taxon>
        <taxon>Pseudomonadati</taxon>
        <taxon>Bacteroidota</taxon>
        <taxon>Bacteroidia</taxon>
        <taxon>Marinilabiliales</taxon>
        <taxon>Prolixibacteraceae</taxon>
        <taxon>Mangrovibacterium</taxon>
    </lineage>
</organism>
<feature type="region of interest" description="Disordered" evidence="1">
    <location>
        <begin position="166"/>
        <end position="193"/>
    </location>
</feature>
<evidence type="ECO:0000313" key="4">
    <source>
        <dbReference type="EMBL" id="RKD92071.1"/>
    </source>
</evidence>
<feature type="chain" id="PRO_5019004321" description="DUF4097 domain-containing protein" evidence="2">
    <location>
        <begin position="27"/>
        <end position="332"/>
    </location>
</feature>
<evidence type="ECO:0000313" key="5">
    <source>
        <dbReference type="Proteomes" id="UP000283387"/>
    </source>
</evidence>
<dbReference type="Proteomes" id="UP000283387">
    <property type="component" value="Unassembled WGS sequence"/>
</dbReference>
<name>A0A419W9C1_9BACT</name>
<reference evidence="4 5" key="1">
    <citation type="submission" date="2018-09" db="EMBL/GenBank/DDBJ databases">
        <title>Genomic Encyclopedia of Archaeal and Bacterial Type Strains, Phase II (KMG-II): from individual species to whole genera.</title>
        <authorList>
            <person name="Goeker M."/>
        </authorList>
    </citation>
    <scope>NUCLEOTIDE SEQUENCE [LARGE SCALE GENOMIC DNA]</scope>
    <source>
        <strain evidence="4 5">DSM 27148</strain>
    </source>
</reference>
<dbReference type="EMBL" id="RAPN01000001">
    <property type="protein sequence ID" value="RKD92071.1"/>
    <property type="molecule type" value="Genomic_DNA"/>
</dbReference>
<dbReference type="AlphaFoldDB" id="A0A419W9C1"/>
<dbReference type="InterPro" id="IPR025164">
    <property type="entry name" value="Toastrack_DUF4097"/>
</dbReference>
<feature type="signal peptide" evidence="2">
    <location>
        <begin position="1"/>
        <end position="26"/>
    </location>
</feature>
<keyword evidence="5" id="KW-1185">Reference proteome</keyword>
<accession>A0A419W9C1</accession>